<dbReference type="Proteomes" id="UP000799757">
    <property type="component" value="Unassembled WGS sequence"/>
</dbReference>
<protein>
    <submittedName>
        <fullName evidence="2">Uncharacterized protein</fullName>
    </submittedName>
</protein>
<feature type="region of interest" description="Disordered" evidence="1">
    <location>
        <begin position="81"/>
        <end position="110"/>
    </location>
</feature>
<proteinExistence type="predicted"/>
<evidence type="ECO:0000313" key="2">
    <source>
        <dbReference type="EMBL" id="KAF2798483.1"/>
    </source>
</evidence>
<evidence type="ECO:0000313" key="3">
    <source>
        <dbReference type="Proteomes" id="UP000799757"/>
    </source>
</evidence>
<feature type="compositionally biased region" description="Basic and acidic residues" evidence="1">
    <location>
        <begin position="81"/>
        <end position="94"/>
    </location>
</feature>
<sequence>MNSSTRLYERLGQIPQDPEDPESLEDLIVCAFGAFERYYVYGYDLPPTLKEWLFPIDGTTRDFPSLQVVFGRGDEYFASDKNGKLEKKESEIKKPPPPTEGDELLEKPAMRRSRTVSFLRPLSDPIARFNTPSSDSLSKEDPGTTGRRSQSVSSQSQPALWTPSASTSRPSSDPIIKPINAIPETYTKETLMESPVPTPTRPVRRSRPLSMSFNPGSFPKIVEGKQLISRSNSPTKDPAHCTCGCHTSTPSIPTRSNYTDSSMQTDPITPPPRTALRIDTATGSDTSSLFYSNASSALEVQTPLTDDLPAPNPVYMGRMLDYFSKPGYQLGDSLFSSYQHYQQPVYQEEYEDEEDWVADRRQTV</sequence>
<gene>
    <name evidence="2" type="ORF">K505DRAFT_405175</name>
</gene>
<feature type="region of interest" description="Disordered" evidence="1">
    <location>
        <begin position="1"/>
        <end position="20"/>
    </location>
</feature>
<dbReference type="EMBL" id="MU001783">
    <property type="protein sequence ID" value="KAF2798483.1"/>
    <property type="molecule type" value="Genomic_DNA"/>
</dbReference>
<name>A0A6A6XQQ4_9PLEO</name>
<evidence type="ECO:0000256" key="1">
    <source>
        <dbReference type="SAM" id="MobiDB-lite"/>
    </source>
</evidence>
<reference evidence="2" key="1">
    <citation type="journal article" date="2020" name="Stud. Mycol.">
        <title>101 Dothideomycetes genomes: a test case for predicting lifestyles and emergence of pathogens.</title>
        <authorList>
            <person name="Haridas S."/>
            <person name="Albert R."/>
            <person name="Binder M."/>
            <person name="Bloem J."/>
            <person name="Labutti K."/>
            <person name="Salamov A."/>
            <person name="Andreopoulos B."/>
            <person name="Baker S."/>
            <person name="Barry K."/>
            <person name="Bills G."/>
            <person name="Bluhm B."/>
            <person name="Cannon C."/>
            <person name="Castanera R."/>
            <person name="Culley D."/>
            <person name="Daum C."/>
            <person name="Ezra D."/>
            <person name="Gonzalez J."/>
            <person name="Henrissat B."/>
            <person name="Kuo A."/>
            <person name="Liang C."/>
            <person name="Lipzen A."/>
            <person name="Lutzoni F."/>
            <person name="Magnuson J."/>
            <person name="Mondo S."/>
            <person name="Nolan M."/>
            <person name="Ohm R."/>
            <person name="Pangilinan J."/>
            <person name="Park H.-J."/>
            <person name="Ramirez L."/>
            <person name="Alfaro M."/>
            <person name="Sun H."/>
            <person name="Tritt A."/>
            <person name="Yoshinaga Y."/>
            <person name="Zwiers L.-H."/>
            <person name="Turgeon B."/>
            <person name="Goodwin S."/>
            <person name="Spatafora J."/>
            <person name="Crous P."/>
            <person name="Grigoriev I."/>
        </authorList>
    </citation>
    <scope>NUCLEOTIDE SEQUENCE</scope>
    <source>
        <strain evidence="2">CBS 109.77</strain>
    </source>
</reference>
<organism evidence="2 3">
    <name type="scientific">Melanomma pulvis-pyrius CBS 109.77</name>
    <dbReference type="NCBI Taxonomy" id="1314802"/>
    <lineage>
        <taxon>Eukaryota</taxon>
        <taxon>Fungi</taxon>
        <taxon>Dikarya</taxon>
        <taxon>Ascomycota</taxon>
        <taxon>Pezizomycotina</taxon>
        <taxon>Dothideomycetes</taxon>
        <taxon>Pleosporomycetidae</taxon>
        <taxon>Pleosporales</taxon>
        <taxon>Melanommataceae</taxon>
        <taxon>Melanomma</taxon>
    </lineage>
</organism>
<dbReference type="OrthoDB" id="4120989at2759"/>
<keyword evidence="3" id="KW-1185">Reference proteome</keyword>
<feature type="region of interest" description="Disordered" evidence="1">
    <location>
        <begin position="124"/>
        <end position="218"/>
    </location>
</feature>
<dbReference type="AlphaFoldDB" id="A0A6A6XQQ4"/>
<accession>A0A6A6XQQ4</accession>